<name>A0A6P9EAU4_JUGRE</name>
<keyword evidence="1" id="KW-1185">Reference proteome</keyword>
<dbReference type="RefSeq" id="XP_035541463.1">
    <property type="nucleotide sequence ID" value="XM_035685570.1"/>
</dbReference>
<dbReference type="AlphaFoldDB" id="A0A6P9EAU4"/>
<gene>
    <name evidence="2" type="primary">LOC118344555</name>
</gene>
<accession>A0A6P9EAU4</accession>
<protein>
    <submittedName>
        <fullName evidence="2">Uncharacterized protein LOC118344555</fullName>
    </submittedName>
</protein>
<dbReference type="GeneID" id="118344555"/>
<sequence length="192" mass="21965">MVFGKTNSIIKELEDRIETLDYRLQVSFNDEDDKDLLKSKLDLITWRERENTRLAHLTKKSWLKDGDQNFKFFHALLNAKNHKRVQNMSLSDGTVLTTPAEIHRYAVDYFQNFLGQSATCVLPNLNNLVSPIMTNEENMAIGRDPTIEDVKDALFTIPIESSPGPNGFGSDFFTVCWGLVKDDLLATIQDFF</sequence>
<evidence type="ECO:0000313" key="2">
    <source>
        <dbReference type="RefSeq" id="XP_035541463.1"/>
    </source>
</evidence>
<dbReference type="Proteomes" id="UP000235220">
    <property type="component" value="Chromosome 14"/>
</dbReference>
<reference evidence="2" key="1">
    <citation type="submission" date="2025-08" db="UniProtKB">
        <authorList>
            <consortium name="RefSeq"/>
        </authorList>
    </citation>
    <scope>IDENTIFICATION</scope>
    <source>
        <tissue evidence="2">Leaves</tissue>
    </source>
</reference>
<dbReference type="InParanoid" id="A0A6P9EAU4"/>
<evidence type="ECO:0000313" key="1">
    <source>
        <dbReference type="Proteomes" id="UP000235220"/>
    </source>
</evidence>
<proteinExistence type="predicted"/>
<dbReference type="OrthoDB" id="1303235at2759"/>
<dbReference type="KEGG" id="jre:118344555"/>
<organism evidence="1 2">
    <name type="scientific">Juglans regia</name>
    <name type="common">English walnut</name>
    <dbReference type="NCBI Taxonomy" id="51240"/>
    <lineage>
        <taxon>Eukaryota</taxon>
        <taxon>Viridiplantae</taxon>
        <taxon>Streptophyta</taxon>
        <taxon>Embryophyta</taxon>
        <taxon>Tracheophyta</taxon>
        <taxon>Spermatophyta</taxon>
        <taxon>Magnoliopsida</taxon>
        <taxon>eudicotyledons</taxon>
        <taxon>Gunneridae</taxon>
        <taxon>Pentapetalae</taxon>
        <taxon>rosids</taxon>
        <taxon>fabids</taxon>
        <taxon>Fagales</taxon>
        <taxon>Juglandaceae</taxon>
        <taxon>Juglans</taxon>
    </lineage>
</organism>